<dbReference type="InterPro" id="IPR002110">
    <property type="entry name" value="Ankyrin_rpt"/>
</dbReference>
<dbReference type="InterPro" id="IPR036770">
    <property type="entry name" value="Ankyrin_rpt-contain_sf"/>
</dbReference>
<dbReference type="AlphaFoldDB" id="A0A8X8X3K0"/>
<dbReference type="Pfam" id="PF12796">
    <property type="entry name" value="Ank_2"/>
    <property type="match status" value="1"/>
</dbReference>
<dbReference type="PANTHER" id="PTHR24186">
    <property type="entry name" value="PROTEIN PHOSPHATASE 1 REGULATORY SUBUNIT"/>
    <property type="match status" value="1"/>
</dbReference>
<evidence type="ECO:0000256" key="2">
    <source>
        <dbReference type="ARBA" id="ARBA00022692"/>
    </source>
</evidence>
<sequence>MAMEKQKSFRIAMEREMSFGGDTPFRSWRRSDAETFAIPANIHSMWLTSMAILSVLHTAARMRHLEVVKPLLDKNQNIGFKTDTKSQTALYMAIKGQNVEIVRELIKPDPLYVEDNKRNTTLHIATRKGRNQMVQCLLSAESPYEGSGSHSFQRSRNPPSSTSAKQLKQTVSDIKHDVQSQLQQACQKRFRVQNIAKKVKSFKSRVSTMPSFATVVAVHIATIAFAAIFIVPGQYVEGLQEGFSVGEAHIANKAAFIVFILFGSVVLFIFLAVAVVQTYVVMIEQKARKQLMFVINKLMWLACLFIYTLLLELTSNGLHYVLL</sequence>
<dbReference type="InterPro" id="IPR026961">
    <property type="entry name" value="PGG_dom"/>
</dbReference>
<evidence type="ECO:0000256" key="5">
    <source>
        <dbReference type="ARBA" id="ARBA00023043"/>
    </source>
</evidence>
<dbReference type="SUPFAM" id="SSF48403">
    <property type="entry name" value="Ankyrin repeat"/>
    <property type="match status" value="1"/>
</dbReference>
<feature type="transmembrane region" description="Helical" evidence="8">
    <location>
        <begin position="291"/>
        <end position="310"/>
    </location>
</feature>
<keyword evidence="4 8" id="KW-1133">Transmembrane helix</keyword>
<evidence type="ECO:0000313" key="10">
    <source>
        <dbReference type="EMBL" id="KAG6406135.1"/>
    </source>
</evidence>
<dbReference type="Proteomes" id="UP000298416">
    <property type="component" value="Unassembled WGS sequence"/>
</dbReference>
<evidence type="ECO:0000256" key="8">
    <source>
        <dbReference type="SAM" id="Phobius"/>
    </source>
</evidence>
<evidence type="ECO:0000256" key="3">
    <source>
        <dbReference type="ARBA" id="ARBA00022737"/>
    </source>
</evidence>
<evidence type="ECO:0000256" key="7">
    <source>
        <dbReference type="SAM" id="MobiDB-lite"/>
    </source>
</evidence>
<name>A0A8X8X3K0_SALSN</name>
<feature type="transmembrane region" description="Helical" evidence="8">
    <location>
        <begin position="212"/>
        <end position="235"/>
    </location>
</feature>
<accession>A0A8X8X3K0</accession>
<dbReference type="SMART" id="SM00248">
    <property type="entry name" value="ANK"/>
    <property type="match status" value="3"/>
</dbReference>
<dbReference type="Pfam" id="PF13962">
    <property type="entry name" value="PGG"/>
    <property type="match status" value="1"/>
</dbReference>
<dbReference type="GO" id="GO:0005886">
    <property type="term" value="C:plasma membrane"/>
    <property type="evidence" value="ECO:0007669"/>
    <property type="project" value="TreeGrafter"/>
</dbReference>
<evidence type="ECO:0000313" key="11">
    <source>
        <dbReference type="Proteomes" id="UP000298416"/>
    </source>
</evidence>
<proteinExistence type="predicted"/>
<comment type="subcellular location">
    <subcellularLocation>
        <location evidence="1">Membrane</location>
        <topology evidence="1">Multi-pass membrane protein</topology>
    </subcellularLocation>
</comment>
<evidence type="ECO:0000259" key="9">
    <source>
        <dbReference type="Pfam" id="PF13962"/>
    </source>
</evidence>
<keyword evidence="11" id="KW-1185">Reference proteome</keyword>
<evidence type="ECO:0000256" key="1">
    <source>
        <dbReference type="ARBA" id="ARBA00004141"/>
    </source>
</evidence>
<feature type="transmembrane region" description="Helical" evidence="8">
    <location>
        <begin position="255"/>
        <end position="279"/>
    </location>
</feature>
<gene>
    <name evidence="10" type="ORF">SASPL_133733</name>
</gene>
<organism evidence="10">
    <name type="scientific">Salvia splendens</name>
    <name type="common">Scarlet sage</name>
    <dbReference type="NCBI Taxonomy" id="180675"/>
    <lineage>
        <taxon>Eukaryota</taxon>
        <taxon>Viridiplantae</taxon>
        <taxon>Streptophyta</taxon>
        <taxon>Embryophyta</taxon>
        <taxon>Tracheophyta</taxon>
        <taxon>Spermatophyta</taxon>
        <taxon>Magnoliopsida</taxon>
        <taxon>eudicotyledons</taxon>
        <taxon>Gunneridae</taxon>
        <taxon>Pentapetalae</taxon>
        <taxon>asterids</taxon>
        <taxon>lamiids</taxon>
        <taxon>Lamiales</taxon>
        <taxon>Lamiaceae</taxon>
        <taxon>Nepetoideae</taxon>
        <taxon>Mentheae</taxon>
        <taxon>Salviinae</taxon>
        <taxon>Salvia</taxon>
        <taxon>Salvia subgen. Calosphace</taxon>
        <taxon>core Calosphace</taxon>
    </lineage>
</organism>
<comment type="caution">
    <text evidence="10">The sequence shown here is derived from an EMBL/GenBank/DDBJ whole genome shotgun (WGS) entry which is preliminary data.</text>
</comment>
<keyword evidence="2 8" id="KW-0812">Transmembrane</keyword>
<protein>
    <recommendedName>
        <fullName evidence="9">PGG domain-containing protein</fullName>
    </recommendedName>
</protein>
<keyword evidence="6 8" id="KW-0472">Membrane</keyword>
<keyword evidence="3" id="KW-0677">Repeat</keyword>
<dbReference type="PANTHER" id="PTHR24186:SF8">
    <property type="entry name" value="ANKYRIN REPEAT FAMILY PROTEIN"/>
    <property type="match status" value="1"/>
</dbReference>
<dbReference type="Gene3D" id="1.25.40.20">
    <property type="entry name" value="Ankyrin repeat-containing domain"/>
    <property type="match status" value="1"/>
</dbReference>
<evidence type="ECO:0000256" key="4">
    <source>
        <dbReference type="ARBA" id="ARBA00022989"/>
    </source>
</evidence>
<dbReference type="EMBL" id="PNBA02000012">
    <property type="protein sequence ID" value="KAG6406135.1"/>
    <property type="molecule type" value="Genomic_DNA"/>
</dbReference>
<feature type="region of interest" description="Disordered" evidence="7">
    <location>
        <begin position="145"/>
        <end position="168"/>
    </location>
</feature>
<feature type="compositionally biased region" description="Polar residues" evidence="7">
    <location>
        <begin position="148"/>
        <end position="168"/>
    </location>
</feature>
<keyword evidence="5" id="KW-0040">ANK repeat</keyword>
<reference evidence="10" key="1">
    <citation type="submission" date="2018-01" db="EMBL/GenBank/DDBJ databases">
        <authorList>
            <person name="Mao J.F."/>
        </authorList>
    </citation>
    <scope>NUCLEOTIDE SEQUENCE</scope>
    <source>
        <strain evidence="10">Huo1</strain>
        <tissue evidence="10">Leaf</tissue>
    </source>
</reference>
<feature type="domain" description="PGG" evidence="9">
    <location>
        <begin position="209"/>
        <end position="307"/>
    </location>
</feature>
<evidence type="ECO:0000256" key="6">
    <source>
        <dbReference type="ARBA" id="ARBA00023136"/>
    </source>
</evidence>
<reference evidence="10" key="2">
    <citation type="submission" date="2020-08" db="EMBL/GenBank/DDBJ databases">
        <title>Plant Genome Project.</title>
        <authorList>
            <person name="Zhang R.-G."/>
        </authorList>
    </citation>
    <scope>NUCLEOTIDE SEQUENCE</scope>
    <source>
        <strain evidence="10">Huo1</strain>
        <tissue evidence="10">Leaf</tissue>
    </source>
</reference>